<name>A0A371DHT5_9APHY</name>
<dbReference type="GO" id="GO:0004252">
    <property type="term" value="F:serine-type endopeptidase activity"/>
    <property type="evidence" value="ECO:0007669"/>
    <property type="project" value="InterPro"/>
</dbReference>
<reference evidence="9 10" key="1">
    <citation type="journal article" date="2018" name="Biotechnol. Biofuels">
        <title>Integrative visual omics of the white-rot fungus Polyporus brumalis exposes the biotechnological potential of its oxidative enzymes for delignifying raw plant biomass.</title>
        <authorList>
            <person name="Miyauchi S."/>
            <person name="Rancon A."/>
            <person name="Drula E."/>
            <person name="Hage H."/>
            <person name="Chaduli D."/>
            <person name="Favel A."/>
            <person name="Grisel S."/>
            <person name="Henrissat B."/>
            <person name="Herpoel-Gimbert I."/>
            <person name="Ruiz-Duenas F.J."/>
            <person name="Chevret D."/>
            <person name="Hainaut M."/>
            <person name="Lin J."/>
            <person name="Wang M."/>
            <person name="Pangilinan J."/>
            <person name="Lipzen A."/>
            <person name="Lesage-Meessen L."/>
            <person name="Navarro D."/>
            <person name="Riley R."/>
            <person name="Grigoriev I.V."/>
            <person name="Zhou S."/>
            <person name="Raouche S."/>
            <person name="Rosso M.N."/>
        </authorList>
    </citation>
    <scope>NUCLEOTIDE SEQUENCE [LARGE SCALE GENOMIC DNA]</scope>
    <source>
        <strain evidence="9 10">BRFM 1820</strain>
    </source>
</reference>
<organism evidence="9 10">
    <name type="scientific">Lentinus brumalis</name>
    <dbReference type="NCBI Taxonomy" id="2498619"/>
    <lineage>
        <taxon>Eukaryota</taxon>
        <taxon>Fungi</taxon>
        <taxon>Dikarya</taxon>
        <taxon>Basidiomycota</taxon>
        <taxon>Agaricomycotina</taxon>
        <taxon>Agaricomycetes</taxon>
        <taxon>Polyporales</taxon>
        <taxon>Polyporaceae</taxon>
        <taxon>Lentinus</taxon>
    </lineage>
</organism>
<dbReference type="Gene3D" id="2.10.109.10">
    <property type="entry name" value="Umud Fragment, subunit A"/>
    <property type="match status" value="1"/>
</dbReference>
<keyword evidence="2" id="KW-0999">Mitochondrion inner membrane</keyword>
<dbReference type="OrthoDB" id="308440at2759"/>
<protein>
    <submittedName>
        <fullName evidence="9">LexA/Signal peptidase</fullName>
    </submittedName>
</protein>
<dbReference type="InterPro" id="IPR000223">
    <property type="entry name" value="Pept_S26A_signal_pept_1"/>
</dbReference>
<evidence type="ECO:0000256" key="1">
    <source>
        <dbReference type="ARBA" id="ARBA00004273"/>
    </source>
</evidence>
<dbReference type="AlphaFoldDB" id="A0A371DHT5"/>
<evidence type="ECO:0000313" key="9">
    <source>
        <dbReference type="EMBL" id="RDX52092.1"/>
    </source>
</evidence>
<dbReference type="InterPro" id="IPR052064">
    <property type="entry name" value="Mito_IMP1_subunit"/>
</dbReference>
<dbReference type="PANTHER" id="PTHR12383:SF16">
    <property type="entry name" value="MITOCHONDRIAL INNER MEMBRANE PROTEASE SUBUNIT 1"/>
    <property type="match status" value="1"/>
</dbReference>
<feature type="active site" evidence="7">
    <location>
        <position position="75"/>
    </location>
</feature>
<dbReference type="GO" id="GO:0042720">
    <property type="term" value="C:mitochondrial inner membrane peptidase complex"/>
    <property type="evidence" value="ECO:0007669"/>
    <property type="project" value="TreeGrafter"/>
</dbReference>
<keyword evidence="5" id="KW-0472">Membrane</keyword>
<evidence type="ECO:0000313" key="10">
    <source>
        <dbReference type="Proteomes" id="UP000256964"/>
    </source>
</evidence>
<evidence type="ECO:0000256" key="3">
    <source>
        <dbReference type="ARBA" id="ARBA00022801"/>
    </source>
</evidence>
<keyword evidence="4" id="KW-0496">Mitochondrion</keyword>
<feature type="domain" description="Peptidase S26" evidence="8">
    <location>
        <begin position="136"/>
        <end position="183"/>
    </location>
</feature>
<dbReference type="PANTHER" id="PTHR12383">
    <property type="entry name" value="PROTEASE FAMILY S26 MITOCHONDRIAL INNER MEMBRANE PROTEASE-RELATED"/>
    <property type="match status" value="1"/>
</dbReference>
<keyword evidence="10" id="KW-1185">Reference proteome</keyword>
<dbReference type="Pfam" id="PF10502">
    <property type="entry name" value="Peptidase_S26"/>
    <property type="match status" value="2"/>
</dbReference>
<dbReference type="GO" id="GO:0006465">
    <property type="term" value="P:signal peptide processing"/>
    <property type="evidence" value="ECO:0007669"/>
    <property type="project" value="InterPro"/>
</dbReference>
<dbReference type="PROSITE" id="PS00761">
    <property type="entry name" value="SPASE_I_3"/>
    <property type="match status" value="1"/>
</dbReference>
<proteinExistence type="inferred from homology"/>
<keyword evidence="3" id="KW-0378">Hydrolase</keyword>
<sequence>MAIRLLTRLWSSIRNTAQNPKVLIQQLPYRGLQVSTVWTQPHKANERVAQFANFLCALHLFADHVATISSVQGPSMIPTMANEGEIALELKWINVHKLARGDLITYASPLDPSRPVCKRVLGLPGDVVCVDPTGTYAPSTEHVVVPKNHLWVSGDNLAYSRDSRVYGPIPMGLVRGKLYARVWPLRDATVFPSNFDFID</sequence>
<dbReference type="PROSITE" id="PS00760">
    <property type="entry name" value="SPASE_I_2"/>
    <property type="match status" value="1"/>
</dbReference>
<evidence type="ECO:0000256" key="4">
    <source>
        <dbReference type="ARBA" id="ARBA00023128"/>
    </source>
</evidence>
<dbReference type="STRING" id="139420.A0A371DHT5"/>
<comment type="subcellular location">
    <subcellularLocation>
        <location evidence="1">Mitochondrion inner membrane</location>
    </subcellularLocation>
</comment>
<evidence type="ECO:0000256" key="2">
    <source>
        <dbReference type="ARBA" id="ARBA00022792"/>
    </source>
</evidence>
<dbReference type="EMBL" id="KZ857392">
    <property type="protein sequence ID" value="RDX52092.1"/>
    <property type="molecule type" value="Genomic_DNA"/>
</dbReference>
<dbReference type="InterPro" id="IPR019533">
    <property type="entry name" value="Peptidase_S26"/>
</dbReference>
<dbReference type="Proteomes" id="UP000256964">
    <property type="component" value="Unassembled WGS sequence"/>
</dbReference>
<comment type="similarity">
    <text evidence="6">Belongs to the peptidase S26 family. IMP1 subfamily.</text>
</comment>
<dbReference type="InterPro" id="IPR036286">
    <property type="entry name" value="LexA/Signal_pep-like_sf"/>
</dbReference>
<feature type="active site" evidence="7">
    <location>
        <position position="118"/>
    </location>
</feature>
<dbReference type="GO" id="GO:0006627">
    <property type="term" value="P:protein processing involved in protein targeting to mitochondrion"/>
    <property type="evidence" value="ECO:0007669"/>
    <property type="project" value="TreeGrafter"/>
</dbReference>
<dbReference type="CDD" id="cd06530">
    <property type="entry name" value="S26_SPase_I"/>
    <property type="match status" value="1"/>
</dbReference>
<evidence type="ECO:0000259" key="8">
    <source>
        <dbReference type="Pfam" id="PF10502"/>
    </source>
</evidence>
<dbReference type="SUPFAM" id="SSF51306">
    <property type="entry name" value="LexA/Signal peptidase"/>
    <property type="match status" value="1"/>
</dbReference>
<gene>
    <name evidence="9" type="ORF">OH76DRAFT_1346207</name>
</gene>
<evidence type="ECO:0000256" key="5">
    <source>
        <dbReference type="ARBA" id="ARBA00023136"/>
    </source>
</evidence>
<evidence type="ECO:0000256" key="6">
    <source>
        <dbReference type="ARBA" id="ARBA00038445"/>
    </source>
</evidence>
<feature type="domain" description="Peptidase S26" evidence="8">
    <location>
        <begin position="53"/>
        <end position="131"/>
    </location>
</feature>
<evidence type="ECO:0000256" key="7">
    <source>
        <dbReference type="PIRSR" id="PIRSR600223-1"/>
    </source>
</evidence>
<dbReference type="InterPro" id="IPR019757">
    <property type="entry name" value="Pept_S26A_signal_pept_1_Lys-AS"/>
</dbReference>
<accession>A0A371DHT5</accession>
<dbReference type="PRINTS" id="PR00727">
    <property type="entry name" value="LEADERPTASE"/>
</dbReference>
<dbReference type="InterPro" id="IPR019758">
    <property type="entry name" value="Pept_S26A_signal_pept_1_CS"/>
</dbReference>